<dbReference type="SUPFAM" id="SSF47336">
    <property type="entry name" value="ACP-like"/>
    <property type="match status" value="1"/>
</dbReference>
<evidence type="ECO:0000313" key="3">
    <source>
        <dbReference type="Proteomes" id="UP001466893"/>
    </source>
</evidence>
<dbReference type="EMBL" id="CP151800">
    <property type="protein sequence ID" value="WZV98149.1"/>
    <property type="molecule type" value="Genomic_DNA"/>
</dbReference>
<dbReference type="InterPro" id="IPR036736">
    <property type="entry name" value="ACP-like_sf"/>
</dbReference>
<reference evidence="2 3" key="1">
    <citation type="submission" date="2024-04" db="EMBL/GenBank/DDBJ databases">
        <title>Kosakonia calanthae sp. nov., a halophilic bacterium isolated from leaves of Calanthe tiplacata.</title>
        <authorList>
            <person name="Wu P."/>
        </authorList>
    </citation>
    <scope>NUCLEOTIDE SEQUENCE [LARGE SCALE GENOMIC DNA]</scope>
    <source>
        <strain evidence="2 3">BYX6</strain>
    </source>
</reference>
<name>A0ABZ3B4Q0_9ENTR</name>
<evidence type="ECO:0000259" key="1">
    <source>
        <dbReference type="PROSITE" id="PS50075"/>
    </source>
</evidence>
<keyword evidence="3" id="KW-1185">Reference proteome</keyword>
<proteinExistence type="predicted"/>
<dbReference type="Pfam" id="PF00550">
    <property type="entry name" value="PP-binding"/>
    <property type="match status" value="1"/>
</dbReference>
<organism evidence="2 3">
    <name type="scientific">Kosakonia calanthes</name>
    <dbReference type="NCBI Taxonomy" id="3139408"/>
    <lineage>
        <taxon>Bacteria</taxon>
        <taxon>Pseudomonadati</taxon>
        <taxon>Pseudomonadota</taxon>
        <taxon>Gammaproteobacteria</taxon>
        <taxon>Enterobacterales</taxon>
        <taxon>Enterobacteriaceae</taxon>
        <taxon>Kosakonia</taxon>
    </lineage>
</organism>
<dbReference type="InterPro" id="IPR009081">
    <property type="entry name" value="PP-bd_ACP"/>
</dbReference>
<dbReference type="RefSeq" id="WP_342322770.1">
    <property type="nucleotide sequence ID" value="NZ_CP151800.1"/>
</dbReference>
<dbReference type="Proteomes" id="UP001466893">
    <property type="component" value="Chromosome"/>
</dbReference>
<dbReference type="PROSITE" id="PS50075">
    <property type="entry name" value="CARRIER"/>
    <property type="match status" value="1"/>
</dbReference>
<evidence type="ECO:0000313" key="2">
    <source>
        <dbReference type="EMBL" id="WZV98149.1"/>
    </source>
</evidence>
<gene>
    <name evidence="2" type="ORF">AAEY27_21405</name>
</gene>
<dbReference type="Gene3D" id="1.10.1200.10">
    <property type="entry name" value="ACP-like"/>
    <property type="match status" value="1"/>
</dbReference>
<feature type="domain" description="Carrier" evidence="1">
    <location>
        <begin position="1"/>
        <end position="79"/>
    </location>
</feature>
<sequence length="83" mass="9484">MNKELEHFLKALINRLTDYDIEQLNNDTPIAALDLVSLDFVTIKVEAKKTLDVDIDLNALAEAKPNTFGELMAYLQNKYVEEK</sequence>
<accession>A0ABZ3B4Q0</accession>
<protein>
    <submittedName>
        <fullName evidence="2">Acyl carrier protein</fullName>
    </submittedName>
</protein>